<sequence>MICLALSLLLFAPSSVWAEPATNGKKAQAQQKRAAKPAKGRKGGAKATTPTFEHPPFMGYLLMDLQSGQILEAQRDTQSYIPASVSKVPSTLAALHILGANHRFVTSLLSPAPVVDGELQGDLILVGGGDPSLTMPGLIDLAHQLQTLGIHRIRGRFLFDESAMIPETSISTEQNDEESYNQGLSALSLDPNRVRVRWMIGRNGQLLTQTNPNLGDIALTLGPTSRTGPTLTYLGGTNVEQWRLNPHGAKSGWDWVPVKRPGRHTAMAFREYCRQNGLILPEPEPGHPPSNATILASRASAPLQELADSALAHSNNFWTEMIGIMAASRLTGHPQSATSAAKVLSDWIMAQLPQVDWSGFHLTNSCGLSSTSRMTPRQMVAILLLANAAPIGERSYASMLPVSGWKGTLAGRFAGPDTSFRVWAKTGTILYGKALAGYLFTRQNRRLVFAIFASDMEKRKAFDANKGQHSGNDIHRGRAWNNHATGQINALVERWLKNY</sequence>
<keyword evidence="4" id="KW-0732">Signal</keyword>
<feature type="region of interest" description="Disordered" evidence="3">
    <location>
        <begin position="22"/>
        <end position="51"/>
    </location>
</feature>
<reference evidence="5 6" key="1">
    <citation type="submission" date="2024-09" db="EMBL/GenBank/DDBJ databases">
        <title>Draft genome sequence of Candidatus Magnetaquicoccaceae bacterium FCR-1.</title>
        <authorList>
            <person name="Shimoshige H."/>
            <person name="Shimamura S."/>
            <person name="Taoka A."/>
            <person name="Kobayashi H."/>
            <person name="Maekawa T."/>
        </authorList>
    </citation>
    <scope>NUCLEOTIDE SEQUENCE [LARGE SCALE GENOMIC DNA]</scope>
    <source>
        <strain evidence="5 6">FCR-1</strain>
    </source>
</reference>
<gene>
    <name evidence="5" type="ORF">SIID45300_01349</name>
</gene>
<evidence type="ECO:0000256" key="2">
    <source>
        <dbReference type="ARBA" id="ARBA00022801"/>
    </source>
</evidence>
<keyword evidence="2" id="KW-0378">Hydrolase</keyword>
<comment type="similarity">
    <text evidence="1">Belongs to the peptidase S13 family.</text>
</comment>
<evidence type="ECO:0000313" key="5">
    <source>
        <dbReference type="EMBL" id="GAB0057029.1"/>
    </source>
</evidence>
<feature type="compositionally biased region" description="Basic residues" evidence="3">
    <location>
        <begin position="33"/>
        <end position="44"/>
    </location>
</feature>
<dbReference type="InterPro" id="IPR000667">
    <property type="entry name" value="Peptidase_S13"/>
</dbReference>
<comment type="caution">
    <text evidence="5">The sequence shown here is derived from an EMBL/GenBank/DDBJ whole genome shotgun (WGS) entry which is preliminary data.</text>
</comment>
<dbReference type="PRINTS" id="PR00922">
    <property type="entry name" value="DADACBPTASE3"/>
</dbReference>
<evidence type="ECO:0000256" key="3">
    <source>
        <dbReference type="SAM" id="MobiDB-lite"/>
    </source>
</evidence>
<dbReference type="Pfam" id="PF02113">
    <property type="entry name" value="Peptidase_S13"/>
    <property type="match status" value="1"/>
</dbReference>
<dbReference type="SUPFAM" id="SSF56601">
    <property type="entry name" value="beta-lactamase/transpeptidase-like"/>
    <property type="match status" value="1"/>
</dbReference>
<dbReference type="EMBL" id="BAAFGK010000004">
    <property type="protein sequence ID" value="GAB0057029.1"/>
    <property type="molecule type" value="Genomic_DNA"/>
</dbReference>
<organism evidence="5 6">
    <name type="scientific">Candidatus Magnetaquiglobus chichijimensis</name>
    <dbReference type="NCBI Taxonomy" id="3141448"/>
    <lineage>
        <taxon>Bacteria</taxon>
        <taxon>Pseudomonadati</taxon>
        <taxon>Pseudomonadota</taxon>
        <taxon>Magnetococcia</taxon>
        <taxon>Magnetococcales</taxon>
        <taxon>Candidatus Magnetaquicoccaceae</taxon>
        <taxon>Candidatus Magnetaquiglobus</taxon>
    </lineage>
</organism>
<feature type="chain" id="PRO_5047400134" description="D-alanyl-D-alanine carboxypeptidase/D-alanyl-D-alanine-endopeptidase" evidence="4">
    <location>
        <begin position="19"/>
        <end position="499"/>
    </location>
</feature>
<dbReference type="Proteomes" id="UP001628193">
    <property type="component" value="Unassembled WGS sequence"/>
</dbReference>
<protein>
    <recommendedName>
        <fullName evidence="7">D-alanyl-D-alanine carboxypeptidase/D-alanyl-D-alanine-endopeptidase</fullName>
    </recommendedName>
</protein>
<proteinExistence type="inferred from homology"/>
<dbReference type="NCBIfam" id="TIGR00666">
    <property type="entry name" value="PBP4"/>
    <property type="match status" value="1"/>
</dbReference>
<evidence type="ECO:0008006" key="7">
    <source>
        <dbReference type="Google" id="ProtNLM"/>
    </source>
</evidence>
<evidence type="ECO:0000256" key="1">
    <source>
        <dbReference type="ARBA" id="ARBA00006096"/>
    </source>
</evidence>
<feature type="signal peptide" evidence="4">
    <location>
        <begin position="1"/>
        <end position="18"/>
    </location>
</feature>
<accession>A0ABQ0C813</accession>
<dbReference type="PANTHER" id="PTHR30023">
    <property type="entry name" value="D-ALANYL-D-ALANINE CARBOXYPEPTIDASE"/>
    <property type="match status" value="1"/>
</dbReference>
<dbReference type="PANTHER" id="PTHR30023:SF0">
    <property type="entry name" value="PENICILLIN-SENSITIVE CARBOXYPEPTIDASE A"/>
    <property type="match status" value="1"/>
</dbReference>
<evidence type="ECO:0000256" key="4">
    <source>
        <dbReference type="SAM" id="SignalP"/>
    </source>
</evidence>
<name>A0ABQ0C813_9PROT</name>
<dbReference type="Gene3D" id="3.50.80.20">
    <property type="entry name" value="D-Ala-D-Ala carboxypeptidase C, peptidase S13"/>
    <property type="match status" value="1"/>
</dbReference>
<evidence type="ECO:0000313" key="6">
    <source>
        <dbReference type="Proteomes" id="UP001628193"/>
    </source>
</evidence>
<dbReference type="Gene3D" id="3.40.710.10">
    <property type="entry name" value="DD-peptidase/beta-lactamase superfamily"/>
    <property type="match status" value="1"/>
</dbReference>
<dbReference type="InterPro" id="IPR012338">
    <property type="entry name" value="Beta-lactam/transpept-like"/>
</dbReference>
<keyword evidence="6" id="KW-1185">Reference proteome</keyword>